<dbReference type="InterPro" id="IPR008978">
    <property type="entry name" value="HSP20-like_chaperone"/>
</dbReference>
<dbReference type="PANTHER" id="PTHR11527">
    <property type="entry name" value="HEAT-SHOCK PROTEIN 20 FAMILY MEMBER"/>
    <property type="match status" value="1"/>
</dbReference>
<evidence type="ECO:0000259" key="3">
    <source>
        <dbReference type="PROSITE" id="PS01031"/>
    </source>
</evidence>
<dbReference type="STRING" id="571298.SAMN04488026_101171"/>
<dbReference type="EMBL" id="FNEK01000011">
    <property type="protein sequence ID" value="SDJ06984.1"/>
    <property type="molecule type" value="Genomic_DNA"/>
</dbReference>
<name>A0A1G8QQE8_9RHOB</name>
<comment type="similarity">
    <text evidence="1 2">Belongs to the small heat shock protein (HSP20) family.</text>
</comment>
<protein>
    <submittedName>
        <fullName evidence="4">Hsp20/alpha crystallin family protein</fullName>
    </submittedName>
</protein>
<dbReference type="RefSeq" id="WP_212635031.1">
    <property type="nucleotide sequence ID" value="NZ_FNEK01000011.1"/>
</dbReference>
<gene>
    <name evidence="4" type="ORF">SAMN04488026_101171</name>
</gene>
<proteinExistence type="inferred from homology"/>
<accession>A0A1G8QQE8</accession>
<dbReference type="SUPFAM" id="SSF49764">
    <property type="entry name" value="HSP20-like chaperones"/>
    <property type="match status" value="1"/>
</dbReference>
<feature type="domain" description="SHSP" evidence="3">
    <location>
        <begin position="139"/>
        <end position="253"/>
    </location>
</feature>
<organism evidence="4 5">
    <name type="scientific">Aliiruegeria lutimaris</name>
    <dbReference type="NCBI Taxonomy" id="571298"/>
    <lineage>
        <taxon>Bacteria</taxon>
        <taxon>Pseudomonadati</taxon>
        <taxon>Pseudomonadota</taxon>
        <taxon>Alphaproteobacteria</taxon>
        <taxon>Rhodobacterales</taxon>
        <taxon>Roseobacteraceae</taxon>
        <taxon>Aliiruegeria</taxon>
    </lineage>
</organism>
<dbReference type="PROSITE" id="PS01031">
    <property type="entry name" value="SHSP"/>
    <property type="match status" value="1"/>
</dbReference>
<sequence length="253" mass="28160">MIVNPDANFGALTAINAPKQGRGDILERFLKNRWLPKGLEGEEATTRAALHFEAARGRTAGRVPYFLESGRYPGCTRSLEMSKKKDVPVTREASDAPALHETGTWGGLTNLREEIDRLFDTFEPRDWFTRRPLAVPLIRSAVALSPAVDLCETDGGYEMTAELPGLDAENVEVKLSNGMLTVRGEKHEEEKSEGKNFHLSERRWGSFQRTIRIPRDVDRDKIEASFAKGVLTIKLPKSAEAKASEKVIKIKAA</sequence>
<reference evidence="4 5" key="1">
    <citation type="submission" date="2016-10" db="EMBL/GenBank/DDBJ databases">
        <authorList>
            <person name="de Groot N.N."/>
        </authorList>
    </citation>
    <scope>NUCLEOTIDE SEQUENCE [LARGE SCALE GENOMIC DNA]</scope>
    <source>
        <strain evidence="4 5">DSM 25294</strain>
    </source>
</reference>
<keyword evidence="5" id="KW-1185">Reference proteome</keyword>
<dbReference type="CDD" id="cd06464">
    <property type="entry name" value="ACD_sHsps-like"/>
    <property type="match status" value="1"/>
</dbReference>
<dbReference type="InterPro" id="IPR031107">
    <property type="entry name" value="Small_HSP"/>
</dbReference>
<evidence type="ECO:0000313" key="4">
    <source>
        <dbReference type="EMBL" id="SDJ06984.1"/>
    </source>
</evidence>
<evidence type="ECO:0000256" key="2">
    <source>
        <dbReference type="RuleBase" id="RU003616"/>
    </source>
</evidence>
<dbReference type="AlphaFoldDB" id="A0A1G8QQE8"/>
<evidence type="ECO:0000256" key="1">
    <source>
        <dbReference type="PROSITE-ProRule" id="PRU00285"/>
    </source>
</evidence>
<dbReference type="Pfam" id="PF00011">
    <property type="entry name" value="HSP20"/>
    <property type="match status" value="1"/>
</dbReference>
<dbReference type="InterPro" id="IPR002068">
    <property type="entry name" value="A-crystallin/Hsp20_dom"/>
</dbReference>
<dbReference type="Proteomes" id="UP000199382">
    <property type="component" value="Unassembled WGS sequence"/>
</dbReference>
<dbReference type="Gene3D" id="2.60.40.790">
    <property type="match status" value="1"/>
</dbReference>
<evidence type="ECO:0000313" key="5">
    <source>
        <dbReference type="Proteomes" id="UP000199382"/>
    </source>
</evidence>